<dbReference type="GO" id="GO:0016020">
    <property type="term" value="C:membrane"/>
    <property type="evidence" value="ECO:0007669"/>
    <property type="project" value="UniProtKB-SubCell"/>
</dbReference>
<dbReference type="InterPro" id="IPR030676">
    <property type="entry name" value="CitT-rel"/>
</dbReference>
<feature type="transmembrane region" description="Helical" evidence="6">
    <location>
        <begin position="130"/>
        <end position="149"/>
    </location>
</feature>
<comment type="subcellular location">
    <subcellularLocation>
        <location evidence="1">Membrane</location>
        <topology evidence="1">Multi-pass membrane protein</topology>
    </subcellularLocation>
</comment>
<dbReference type="Pfam" id="PF00939">
    <property type="entry name" value="Na_sulph_symp"/>
    <property type="match status" value="1"/>
</dbReference>
<evidence type="ECO:0000256" key="5">
    <source>
        <dbReference type="ARBA" id="ARBA00023136"/>
    </source>
</evidence>
<feature type="transmembrane region" description="Helical" evidence="6">
    <location>
        <begin position="99"/>
        <end position="118"/>
    </location>
</feature>
<feature type="transmembrane region" description="Helical" evidence="6">
    <location>
        <begin position="185"/>
        <end position="209"/>
    </location>
</feature>
<protein>
    <submittedName>
        <fullName evidence="7">Sodium/sulfate symporter</fullName>
    </submittedName>
</protein>
<feature type="transmembrane region" description="Helical" evidence="6">
    <location>
        <begin position="229"/>
        <end position="252"/>
    </location>
</feature>
<sequence>MSLSAIETSLEQQSSINPKLILFWLFVIAGLLVGFLNPWSPALNPLGHKVLMGLIIAVGLWVFKPWDIPFSVTGCLLMMIYLVFGITPDKVFSGFTSSALWVLLPALYFGYVLVKTGLGKRISYLVIKAFNPSFISLILAWVVIGLLLSALTPSITVRVAIVMPLALSCVEVCKLEKGSNGRALILLTAWAMALLPGTGWLTGALWGPIVMGMFNATPGLDGVITFSSWSKAAFLPIEIMSVLLIIGGYFVLRPEEGISVSKEVFEGEYAKLGPMSREEKVTGIILLLCFLFFATGQIHHIPDAAVCLGGLFALTAAGVIKTQDLSSGISWDLVIFVGVAMSLGTVFASAGVSQWLSSVLVPMLAPITGNSWLFCFCCNILSAYLEIP</sequence>
<evidence type="ECO:0000256" key="6">
    <source>
        <dbReference type="SAM" id="Phobius"/>
    </source>
</evidence>
<dbReference type="EMBL" id="CDRZ01000245">
    <property type="protein sequence ID" value="CEO89431.1"/>
    <property type="molecule type" value="Genomic_DNA"/>
</dbReference>
<evidence type="ECO:0000256" key="2">
    <source>
        <dbReference type="ARBA" id="ARBA00007349"/>
    </source>
</evidence>
<proteinExistence type="inferred from homology"/>
<feature type="transmembrane region" description="Helical" evidence="6">
    <location>
        <begin position="281"/>
        <end position="298"/>
    </location>
</feature>
<dbReference type="AlphaFoldDB" id="A0A0B7MN82"/>
<keyword evidence="4 6" id="KW-1133">Transmembrane helix</keyword>
<feature type="transmembrane region" description="Helical" evidence="6">
    <location>
        <begin position="46"/>
        <end position="63"/>
    </location>
</feature>
<feature type="transmembrane region" description="Helical" evidence="6">
    <location>
        <begin position="304"/>
        <end position="321"/>
    </location>
</feature>
<dbReference type="PANTHER" id="PTHR42826">
    <property type="entry name" value="DICARBOXYLATE TRANSPORTER 2.1, CHLOROPLASTIC"/>
    <property type="match status" value="1"/>
</dbReference>
<comment type="similarity">
    <text evidence="2">Belongs to the SLC13A/DASS transporter (TC 2.A.47) family. DIT1 subfamily.</text>
</comment>
<reference evidence="8" key="1">
    <citation type="submission" date="2015-01" db="EMBL/GenBank/DDBJ databases">
        <authorList>
            <person name="Manzoor Shahid"/>
            <person name="Zubair Saima"/>
        </authorList>
    </citation>
    <scope>NUCLEOTIDE SEQUENCE [LARGE SCALE GENOMIC DNA]</scope>
    <source>
        <strain evidence="8">Sp3</strain>
    </source>
</reference>
<feature type="transmembrane region" description="Helical" evidence="6">
    <location>
        <begin position="70"/>
        <end position="87"/>
    </location>
</feature>
<evidence type="ECO:0000313" key="8">
    <source>
        <dbReference type="Proteomes" id="UP000046155"/>
    </source>
</evidence>
<evidence type="ECO:0000256" key="3">
    <source>
        <dbReference type="ARBA" id="ARBA00022692"/>
    </source>
</evidence>
<evidence type="ECO:0000313" key="7">
    <source>
        <dbReference type="EMBL" id="CEO89431.1"/>
    </source>
</evidence>
<dbReference type="InterPro" id="IPR001898">
    <property type="entry name" value="SLC13A/DASS"/>
</dbReference>
<name>A0A0B7MN82_9FIRM</name>
<keyword evidence="3 6" id="KW-0812">Transmembrane</keyword>
<keyword evidence="8" id="KW-1185">Reference proteome</keyword>
<accession>A0A0B7MN82</accession>
<dbReference type="GO" id="GO:0022857">
    <property type="term" value="F:transmembrane transporter activity"/>
    <property type="evidence" value="ECO:0007669"/>
    <property type="project" value="InterPro"/>
</dbReference>
<feature type="transmembrane region" description="Helical" evidence="6">
    <location>
        <begin position="333"/>
        <end position="357"/>
    </location>
</feature>
<evidence type="ECO:0000256" key="1">
    <source>
        <dbReference type="ARBA" id="ARBA00004141"/>
    </source>
</evidence>
<keyword evidence="5 6" id="KW-0472">Membrane</keyword>
<dbReference type="OrthoDB" id="37272at2"/>
<feature type="transmembrane region" description="Helical" evidence="6">
    <location>
        <begin position="363"/>
        <end position="385"/>
    </location>
</feature>
<evidence type="ECO:0000256" key="4">
    <source>
        <dbReference type="ARBA" id="ARBA00022989"/>
    </source>
</evidence>
<dbReference type="Proteomes" id="UP000046155">
    <property type="component" value="Unassembled WGS sequence"/>
</dbReference>
<organism evidence="7 8">
    <name type="scientific">Syntrophaceticus schinkii</name>
    <dbReference type="NCBI Taxonomy" id="499207"/>
    <lineage>
        <taxon>Bacteria</taxon>
        <taxon>Bacillati</taxon>
        <taxon>Bacillota</taxon>
        <taxon>Clostridia</taxon>
        <taxon>Thermoanaerobacterales</taxon>
        <taxon>Thermoanaerobacterales Family III. Incertae Sedis</taxon>
        <taxon>Syntrophaceticus</taxon>
    </lineage>
</organism>
<gene>
    <name evidence="7" type="ORF">SSCH_480010</name>
</gene>
<feature type="transmembrane region" description="Helical" evidence="6">
    <location>
        <begin position="21"/>
        <end position="40"/>
    </location>
</feature>